<dbReference type="Gene3D" id="1.20.1560.10">
    <property type="entry name" value="ABC transporter type 1, transmembrane domain"/>
    <property type="match status" value="1"/>
</dbReference>
<feature type="transmembrane region" description="Helical" evidence="11">
    <location>
        <begin position="275"/>
        <end position="292"/>
    </location>
</feature>
<feature type="transmembrane region" description="Helical" evidence="11">
    <location>
        <begin position="251"/>
        <end position="269"/>
    </location>
</feature>
<dbReference type="SUPFAM" id="SSF90123">
    <property type="entry name" value="ABC transporter transmembrane region"/>
    <property type="match status" value="1"/>
</dbReference>
<dbReference type="STRING" id="330214.NIDE3036"/>
<comment type="subcellular location">
    <subcellularLocation>
        <location evidence="1">Cell membrane</location>
        <topology evidence="1">Multi-pass membrane protein</topology>
    </subcellularLocation>
</comment>
<dbReference type="HOGENOM" id="CLU_000604_84_3_0"/>
<proteinExistence type="predicted"/>
<protein>
    <submittedName>
        <fullName evidence="14">Lipid A export ATP-binding/permease protein MsbA</fullName>
        <ecNumber evidence="14">3.6.3.-</ecNumber>
    </submittedName>
</protein>
<evidence type="ECO:0000256" key="8">
    <source>
        <dbReference type="ARBA" id="ARBA00022989"/>
    </source>
</evidence>
<keyword evidence="7" id="KW-1278">Translocase</keyword>
<evidence type="ECO:0000256" key="6">
    <source>
        <dbReference type="ARBA" id="ARBA00022840"/>
    </source>
</evidence>
<reference evidence="14 15" key="1">
    <citation type="journal article" date="2010" name="Proc. Natl. Acad. Sci. U.S.A.">
        <title>A Nitrospira metagenome illuminates the physiology and evolution of globally important nitrite-oxidizing bacteria.</title>
        <authorList>
            <person name="Lucker S."/>
            <person name="Wagner M."/>
            <person name="Maixner F."/>
            <person name="Pelletier E."/>
            <person name="Koch H."/>
            <person name="Vacherie B."/>
            <person name="Rattei T."/>
            <person name="Sinninghe Damste J."/>
            <person name="Spieck E."/>
            <person name="Le Paslier D."/>
            <person name="Daims H."/>
        </authorList>
    </citation>
    <scope>NUCLEOTIDE SEQUENCE [LARGE SCALE GENOMIC DNA]</scope>
</reference>
<dbReference type="InterPro" id="IPR036640">
    <property type="entry name" value="ABC1_TM_sf"/>
</dbReference>
<keyword evidence="9" id="KW-0445">Lipid transport</keyword>
<dbReference type="FunFam" id="3.40.50.300:FF:000218">
    <property type="entry name" value="Multidrug ABC transporter ATP-binding protein"/>
    <property type="match status" value="1"/>
</dbReference>
<organism evidence="14 15">
    <name type="scientific">Nitrospira defluvii</name>
    <dbReference type="NCBI Taxonomy" id="330214"/>
    <lineage>
        <taxon>Bacteria</taxon>
        <taxon>Pseudomonadati</taxon>
        <taxon>Nitrospirota</taxon>
        <taxon>Nitrospiria</taxon>
        <taxon>Nitrospirales</taxon>
        <taxon>Nitrospiraceae</taxon>
        <taxon>Nitrospira</taxon>
    </lineage>
</organism>
<dbReference type="InterPro" id="IPR027417">
    <property type="entry name" value="P-loop_NTPase"/>
</dbReference>
<dbReference type="PANTHER" id="PTHR43394">
    <property type="entry name" value="ATP-DEPENDENT PERMEASE MDL1, MITOCHONDRIAL"/>
    <property type="match status" value="1"/>
</dbReference>
<dbReference type="GO" id="GO:0005886">
    <property type="term" value="C:plasma membrane"/>
    <property type="evidence" value="ECO:0007669"/>
    <property type="project" value="UniProtKB-SubCell"/>
</dbReference>
<evidence type="ECO:0000256" key="3">
    <source>
        <dbReference type="ARBA" id="ARBA00022475"/>
    </source>
</evidence>
<keyword evidence="10 11" id="KW-0472">Membrane</keyword>
<feature type="domain" description="ABC transporter" evidence="12">
    <location>
        <begin position="338"/>
        <end position="573"/>
    </location>
</feature>
<dbReference type="SMART" id="SM00382">
    <property type="entry name" value="AAA"/>
    <property type="match status" value="1"/>
</dbReference>
<keyword evidence="2" id="KW-0813">Transport</keyword>
<dbReference type="CDD" id="cd18552">
    <property type="entry name" value="ABC_6TM_MsbA_like"/>
    <property type="match status" value="1"/>
</dbReference>
<dbReference type="GO" id="GO:0015421">
    <property type="term" value="F:ABC-type oligopeptide transporter activity"/>
    <property type="evidence" value="ECO:0007669"/>
    <property type="project" value="TreeGrafter"/>
</dbReference>
<keyword evidence="15" id="KW-1185">Reference proteome</keyword>
<dbReference type="EC" id="3.6.3.-" evidence="14"/>
<evidence type="ECO:0000256" key="1">
    <source>
        <dbReference type="ARBA" id="ARBA00004651"/>
    </source>
</evidence>
<dbReference type="Pfam" id="PF00664">
    <property type="entry name" value="ABC_membrane"/>
    <property type="match status" value="1"/>
</dbReference>
<evidence type="ECO:0000256" key="10">
    <source>
        <dbReference type="ARBA" id="ARBA00023136"/>
    </source>
</evidence>
<dbReference type="eggNOG" id="COG1132">
    <property type="taxonomic scope" value="Bacteria"/>
</dbReference>
<dbReference type="PROSITE" id="PS50929">
    <property type="entry name" value="ABC_TM1F"/>
    <property type="match status" value="1"/>
</dbReference>
<dbReference type="InterPro" id="IPR003439">
    <property type="entry name" value="ABC_transporter-like_ATP-bd"/>
</dbReference>
<evidence type="ECO:0000256" key="9">
    <source>
        <dbReference type="ARBA" id="ARBA00023055"/>
    </source>
</evidence>
<evidence type="ECO:0000259" key="12">
    <source>
        <dbReference type="PROSITE" id="PS50893"/>
    </source>
</evidence>
<evidence type="ECO:0000256" key="11">
    <source>
        <dbReference type="SAM" id="Phobius"/>
    </source>
</evidence>
<gene>
    <name evidence="14" type="primary">msbA</name>
    <name evidence="14" type="ORF">NIDE3036</name>
</gene>
<evidence type="ECO:0000256" key="2">
    <source>
        <dbReference type="ARBA" id="ARBA00022448"/>
    </source>
</evidence>
<dbReference type="GO" id="GO:0034040">
    <property type="term" value="F:ATPase-coupled lipid transmembrane transporter activity"/>
    <property type="evidence" value="ECO:0007669"/>
    <property type="project" value="InterPro"/>
</dbReference>
<evidence type="ECO:0000256" key="7">
    <source>
        <dbReference type="ARBA" id="ARBA00022967"/>
    </source>
</evidence>
<evidence type="ECO:0000256" key="4">
    <source>
        <dbReference type="ARBA" id="ARBA00022692"/>
    </source>
</evidence>
<keyword evidence="8 11" id="KW-1133">Transmembrane helix</keyword>
<dbReference type="EMBL" id="FP929003">
    <property type="protein sequence ID" value="CBK42732.1"/>
    <property type="molecule type" value="Genomic_DNA"/>
</dbReference>
<accession>D8PHJ5</accession>
<feature type="domain" description="ABC transmembrane type-1" evidence="13">
    <location>
        <begin position="23"/>
        <end position="304"/>
    </location>
</feature>
<dbReference type="OrthoDB" id="9806127at2"/>
<dbReference type="InterPro" id="IPR017871">
    <property type="entry name" value="ABC_transporter-like_CS"/>
</dbReference>
<dbReference type="PROSITE" id="PS50893">
    <property type="entry name" value="ABC_TRANSPORTER_2"/>
    <property type="match status" value="1"/>
</dbReference>
<sequence>MSRMKQYLRLLKYLNPYRFRLGAAFLCALLVAGLSAAYAWLVRPVLDGLFISKDESLLLVLPIAILAVAVLKGVFNYGQNYLMNYVGNQVIGDIREQLFSKLVRLPVHFHDTNTSGRLVSRVINDVNQMANAVAGVLKDLFQQGLTFLAMIGVIIYQNWKLAAVSMIVVPLSVVTMARMGKRLRNLATRGQERMGDMASTLQETLAGIRMVKSFGREEEEAKRFRLSNDAFIHTTMKAIQVSSLGSSHMEVIGVLGVAGIIWYGGYLVIHDEMTPGAFFSFLAAMFMAYTPIRRLSGANNTVQQALAAAERVFDVLDLPTEQEDNGGRTELPAISRSLEFRQVAFQYEGQSEPALSGIDLTIRAGEIIAFVGSSGSGKTTLVSLLPRFYDPTGGQILIDGVDLQTCSLRSVRGQIGIVSQEVVLFDDTVRNNIGYGRQGATPDDVMRAAQLAYAHEFIVRMPAGYDTLIGERGLKLSGGERQRLAIARAILRDPPILILDEATSALDTQSERIVQLALTNLMHNRTTLVVAHRLSTIQNASRIVVLDRGKVAEVGSHEELLRKGGMYKRLHAMQFADAISE</sequence>
<dbReference type="SUPFAM" id="SSF52540">
    <property type="entry name" value="P-loop containing nucleoside triphosphate hydrolases"/>
    <property type="match status" value="1"/>
</dbReference>
<dbReference type="GO" id="GO:0016887">
    <property type="term" value="F:ATP hydrolysis activity"/>
    <property type="evidence" value="ECO:0007669"/>
    <property type="project" value="InterPro"/>
</dbReference>
<evidence type="ECO:0000313" key="14">
    <source>
        <dbReference type="EMBL" id="CBK42732.1"/>
    </source>
</evidence>
<dbReference type="GO" id="GO:0005524">
    <property type="term" value="F:ATP binding"/>
    <property type="evidence" value="ECO:0007669"/>
    <property type="project" value="UniProtKB-KW"/>
</dbReference>
<keyword evidence="5" id="KW-0547">Nucleotide-binding</keyword>
<evidence type="ECO:0000259" key="13">
    <source>
        <dbReference type="PROSITE" id="PS50929"/>
    </source>
</evidence>
<feature type="transmembrane region" description="Helical" evidence="11">
    <location>
        <begin position="21"/>
        <end position="41"/>
    </location>
</feature>
<keyword evidence="4 11" id="KW-0812">Transmembrane</keyword>
<evidence type="ECO:0000313" key="15">
    <source>
        <dbReference type="Proteomes" id="UP000001660"/>
    </source>
</evidence>
<feature type="transmembrane region" description="Helical" evidence="11">
    <location>
        <begin position="56"/>
        <end position="75"/>
    </location>
</feature>
<dbReference type="Gene3D" id="3.40.50.300">
    <property type="entry name" value="P-loop containing nucleotide triphosphate hydrolases"/>
    <property type="match status" value="1"/>
</dbReference>
<dbReference type="AlphaFoldDB" id="D8PHJ5"/>
<dbReference type="Pfam" id="PF00005">
    <property type="entry name" value="ABC_tran"/>
    <property type="match status" value="1"/>
</dbReference>
<dbReference type="InterPro" id="IPR039421">
    <property type="entry name" value="Type_1_exporter"/>
</dbReference>
<evidence type="ECO:0000256" key="5">
    <source>
        <dbReference type="ARBA" id="ARBA00022741"/>
    </source>
</evidence>
<keyword evidence="3" id="KW-1003">Cell membrane</keyword>
<dbReference type="PANTHER" id="PTHR43394:SF1">
    <property type="entry name" value="ATP-BINDING CASSETTE SUB-FAMILY B MEMBER 10, MITOCHONDRIAL"/>
    <property type="match status" value="1"/>
</dbReference>
<dbReference type="KEGG" id="nde:NIDE3036"/>
<dbReference type="InterPro" id="IPR011917">
    <property type="entry name" value="ABC_transpr_lipidA"/>
</dbReference>
<dbReference type="Proteomes" id="UP000001660">
    <property type="component" value="Chromosome"/>
</dbReference>
<dbReference type="NCBIfam" id="TIGR02203">
    <property type="entry name" value="MsbA_lipidA"/>
    <property type="match status" value="1"/>
</dbReference>
<name>D8PHJ5_9BACT</name>
<dbReference type="PROSITE" id="PS00211">
    <property type="entry name" value="ABC_TRANSPORTER_1"/>
    <property type="match status" value="1"/>
</dbReference>
<keyword evidence="6 14" id="KW-0067">ATP-binding</keyword>
<dbReference type="InterPro" id="IPR011527">
    <property type="entry name" value="ABC1_TM_dom"/>
</dbReference>
<dbReference type="InterPro" id="IPR003593">
    <property type="entry name" value="AAA+_ATPase"/>
</dbReference>
<keyword evidence="14" id="KW-0378">Hydrolase</keyword>